<dbReference type="AlphaFoldDB" id="A0A212KEP6"/>
<keyword evidence="1" id="KW-1133">Transmembrane helix</keyword>
<sequence length="126" mass="14120">MTLWEIFWKYGWAFALALQLLGLWVNWSLSRQFVTHAFFAAYSKGMDERFKQIELRQAEADNVHTQIATTLAALPTAKDMHRLEVGLTSIEGSVKASQAEVRGLASGVSRIERVVDILTESHIGGK</sequence>
<proteinExistence type="predicted"/>
<evidence type="ECO:0000313" key="2">
    <source>
        <dbReference type="EMBL" id="SBW10117.1"/>
    </source>
</evidence>
<dbReference type="RefSeq" id="WP_296936981.1">
    <property type="nucleotide sequence ID" value="NZ_LT598928.1"/>
</dbReference>
<dbReference type="EMBL" id="FLUP01000001">
    <property type="protein sequence ID" value="SBW10117.1"/>
    <property type="molecule type" value="Genomic_DNA"/>
</dbReference>
<dbReference type="Pfam" id="PF10805">
    <property type="entry name" value="DUF2730"/>
    <property type="match status" value="1"/>
</dbReference>
<accession>A0A212KEP6</accession>
<dbReference type="InterPro" id="IPR020269">
    <property type="entry name" value="Phage_Mu_Releasin"/>
</dbReference>
<gene>
    <name evidence="2" type="ORF">KM92DES2_12892</name>
</gene>
<name>A0A212KEP6_9BACT</name>
<keyword evidence="1" id="KW-0812">Transmembrane</keyword>
<evidence type="ECO:0008006" key="3">
    <source>
        <dbReference type="Google" id="ProtNLM"/>
    </source>
</evidence>
<protein>
    <recommendedName>
        <fullName evidence="3">DUF2730 family protein</fullName>
    </recommendedName>
</protein>
<keyword evidence="1" id="KW-0472">Membrane</keyword>
<reference evidence="2" key="1">
    <citation type="submission" date="2016-04" db="EMBL/GenBank/DDBJ databases">
        <authorList>
            <person name="Evans L.H."/>
            <person name="Alamgir A."/>
            <person name="Owens N."/>
            <person name="Weber N.D."/>
            <person name="Virtaneva K."/>
            <person name="Barbian K."/>
            <person name="Babar A."/>
            <person name="Rosenke K."/>
        </authorList>
    </citation>
    <scope>NUCLEOTIDE SEQUENCE</scope>
    <source>
        <strain evidence="2">92-2</strain>
    </source>
</reference>
<feature type="transmembrane region" description="Helical" evidence="1">
    <location>
        <begin position="6"/>
        <end position="25"/>
    </location>
</feature>
<evidence type="ECO:0000256" key="1">
    <source>
        <dbReference type="SAM" id="Phobius"/>
    </source>
</evidence>
<organism evidence="2">
    <name type="scientific">uncultured Desulfovibrio sp</name>
    <dbReference type="NCBI Taxonomy" id="167968"/>
    <lineage>
        <taxon>Bacteria</taxon>
        <taxon>Pseudomonadati</taxon>
        <taxon>Thermodesulfobacteriota</taxon>
        <taxon>Desulfovibrionia</taxon>
        <taxon>Desulfovibrionales</taxon>
        <taxon>Desulfovibrionaceae</taxon>
        <taxon>Desulfovibrio</taxon>
        <taxon>environmental samples</taxon>
    </lineage>
</organism>